<protein>
    <submittedName>
        <fullName evidence="1">Uncharacterized protein</fullName>
    </submittedName>
</protein>
<keyword evidence="2" id="KW-1185">Reference proteome</keyword>
<reference evidence="1 2" key="1">
    <citation type="submission" date="2024-01" db="EMBL/GenBank/DDBJ databases">
        <authorList>
            <person name="Waweru B."/>
        </authorList>
    </citation>
    <scope>NUCLEOTIDE SEQUENCE [LARGE SCALE GENOMIC DNA]</scope>
</reference>
<dbReference type="EMBL" id="CAWUPB010001160">
    <property type="protein sequence ID" value="CAK7342920.1"/>
    <property type="molecule type" value="Genomic_DNA"/>
</dbReference>
<evidence type="ECO:0000313" key="2">
    <source>
        <dbReference type="Proteomes" id="UP001314170"/>
    </source>
</evidence>
<evidence type="ECO:0000313" key="1">
    <source>
        <dbReference type="EMBL" id="CAK7342920.1"/>
    </source>
</evidence>
<organism evidence="1 2">
    <name type="scientific">Dovyalis caffra</name>
    <dbReference type="NCBI Taxonomy" id="77055"/>
    <lineage>
        <taxon>Eukaryota</taxon>
        <taxon>Viridiplantae</taxon>
        <taxon>Streptophyta</taxon>
        <taxon>Embryophyta</taxon>
        <taxon>Tracheophyta</taxon>
        <taxon>Spermatophyta</taxon>
        <taxon>Magnoliopsida</taxon>
        <taxon>eudicotyledons</taxon>
        <taxon>Gunneridae</taxon>
        <taxon>Pentapetalae</taxon>
        <taxon>rosids</taxon>
        <taxon>fabids</taxon>
        <taxon>Malpighiales</taxon>
        <taxon>Salicaceae</taxon>
        <taxon>Flacourtieae</taxon>
        <taxon>Dovyalis</taxon>
    </lineage>
</organism>
<proteinExistence type="predicted"/>
<name>A0AAV1S237_9ROSI</name>
<sequence>MATSSVVPRISGLERLTRCCLKSHGVPPPVKLIKEEKFEYQRAASTELQQTRRNSIVLASQMISRKIRFHVKGRWRDGFRSFETIKDRRRQGSKVDD</sequence>
<dbReference type="Proteomes" id="UP001314170">
    <property type="component" value="Unassembled WGS sequence"/>
</dbReference>
<comment type="caution">
    <text evidence="1">The sequence shown here is derived from an EMBL/GenBank/DDBJ whole genome shotgun (WGS) entry which is preliminary data.</text>
</comment>
<accession>A0AAV1S237</accession>
<dbReference type="AlphaFoldDB" id="A0AAV1S237"/>
<gene>
    <name evidence="1" type="ORF">DCAF_LOCUS17042</name>
</gene>